<keyword evidence="4 6" id="KW-0041">Annexin</keyword>
<evidence type="ECO:0000256" key="5">
    <source>
        <dbReference type="ARBA" id="ARBA00023302"/>
    </source>
</evidence>
<comment type="similarity">
    <text evidence="1 6">Belongs to the annexin family.</text>
</comment>
<dbReference type="PROSITE" id="PS51897">
    <property type="entry name" value="ANNEXIN_2"/>
    <property type="match status" value="4"/>
</dbReference>
<name>A0A401NQG6_SCYTO</name>
<evidence type="ECO:0000256" key="6">
    <source>
        <dbReference type="RuleBase" id="RU003540"/>
    </source>
</evidence>
<dbReference type="STRING" id="75743.A0A401NQG6"/>
<dbReference type="Gene3D" id="1.10.220.10">
    <property type="entry name" value="Annexin"/>
    <property type="match status" value="4"/>
</dbReference>
<gene>
    <name evidence="7" type="ORF">scyTo_0014591</name>
</gene>
<comment type="caution">
    <text evidence="7">The sequence shown here is derived from an EMBL/GenBank/DDBJ whole genome shotgun (WGS) entry which is preliminary data.</text>
</comment>
<evidence type="ECO:0000256" key="2">
    <source>
        <dbReference type="ARBA" id="ARBA00022737"/>
    </source>
</evidence>
<dbReference type="PRINTS" id="PR00196">
    <property type="entry name" value="ANNEXIN"/>
</dbReference>
<protein>
    <recommendedName>
        <fullName evidence="6">Annexin</fullName>
    </recommendedName>
</protein>
<dbReference type="FunFam" id="1.10.220.10:FF:000002">
    <property type="entry name" value="Annexin"/>
    <property type="match status" value="1"/>
</dbReference>
<keyword evidence="5 6" id="KW-0111">Calcium/phospholipid-binding</keyword>
<dbReference type="SUPFAM" id="SSF47874">
    <property type="entry name" value="Annexin"/>
    <property type="match status" value="1"/>
</dbReference>
<dbReference type="GO" id="GO:0005886">
    <property type="term" value="C:plasma membrane"/>
    <property type="evidence" value="ECO:0007669"/>
    <property type="project" value="TreeGrafter"/>
</dbReference>
<dbReference type="SMART" id="SM00335">
    <property type="entry name" value="ANX"/>
    <property type="match status" value="4"/>
</dbReference>
<sequence>MPKRHHFLPVIVITQRGRARIHNILNWRRTCHQHGINLMYSLEMEVKERDLFRKFVETTFQFTKAESTGGACDSWWPNGGYAPVGCGGVMEQLTPGGDLTPVPNGAFIGSRGSVKDCTCFNVGRDVDNLRKAIVGLGTNEQAIIEILTHRSNWQRQQICKEYKGTCGRELIDDLKGDLSGDFKKVITALVLPPALFDAMELERAMRGPGTNESALIEILATRSNQQLKEIKEAYHSEFKKALAKDIAAETSGDFRKALLILLEARRDENCQVVDERLFKSDAQALYKAGEKRLGTDEAKFIEVLCLRSPIQLQITFDEYKAVTNKTIEDSIKSEMSGDLKSLMMTMVNCSKSVPAYFAERIHQSVKGLGTDENTLSRIMVSRSEIDLLDIQDEYMKLHGGSLYATIKDETSGDYRTALLKLCGTGN</sequence>
<dbReference type="FunFam" id="1.10.220.10:FF:000022">
    <property type="entry name" value="Annexin A5"/>
    <property type="match status" value="1"/>
</dbReference>
<dbReference type="Proteomes" id="UP000288216">
    <property type="component" value="Unassembled WGS sequence"/>
</dbReference>
<dbReference type="InterPro" id="IPR018502">
    <property type="entry name" value="Annexin_repeat"/>
</dbReference>
<dbReference type="FunFam" id="1.10.220.10:FF:000004">
    <property type="entry name" value="Annexin"/>
    <property type="match status" value="1"/>
</dbReference>
<dbReference type="GO" id="GO:0001786">
    <property type="term" value="F:phosphatidylserine binding"/>
    <property type="evidence" value="ECO:0007669"/>
    <property type="project" value="TreeGrafter"/>
</dbReference>
<dbReference type="InterPro" id="IPR018252">
    <property type="entry name" value="Annexin_repeat_CS"/>
</dbReference>
<dbReference type="PROSITE" id="PS00223">
    <property type="entry name" value="ANNEXIN_1"/>
    <property type="match status" value="3"/>
</dbReference>
<keyword evidence="8" id="KW-1185">Reference proteome</keyword>
<organism evidence="7 8">
    <name type="scientific">Scyliorhinus torazame</name>
    <name type="common">Cloudy catshark</name>
    <name type="synonym">Catulus torazame</name>
    <dbReference type="NCBI Taxonomy" id="75743"/>
    <lineage>
        <taxon>Eukaryota</taxon>
        <taxon>Metazoa</taxon>
        <taxon>Chordata</taxon>
        <taxon>Craniata</taxon>
        <taxon>Vertebrata</taxon>
        <taxon>Chondrichthyes</taxon>
        <taxon>Elasmobranchii</taxon>
        <taxon>Galeomorphii</taxon>
        <taxon>Galeoidea</taxon>
        <taxon>Carcharhiniformes</taxon>
        <taxon>Scyliorhinidae</taxon>
        <taxon>Scyliorhinus</taxon>
    </lineage>
</organism>
<evidence type="ECO:0000256" key="3">
    <source>
        <dbReference type="ARBA" id="ARBA00022837"/>
    </source>
</evidence>
<evidence type="ECO:0000256" key="4">
    <source>
        <dbReference type="ARBA" id="ARBA00023216"/>
    </source>
</evidence>
<dbReference type="EMBL" id="BFAA01007880">
    <property type="protein sequence ID" value="GCB63148.1"/>
    <property type="molecule type" value="Genomic_DNA"/>
</dbReference>
<dbReference type="FunFam" id="1.10.220.10:FF:000003">
    <property type="entry name" value="Annexin"/>
    <property type="match status" value="1"/>
</dbReference>
<dbReference type="GO" id="GO:0012506">
    <property type="term" value="C:vesicle membrane"/>
    <property type="evidence" value="ECO:0007669"/>
    <property type="project" value="TreeGrafter"/>
</dbReference>
<evidence type="ECO:0000256" key="1">
    <source>
        <dbReference type="ARBA" id="ARBA00007831"/>
    </source>
</evidence>
<evidence type="ECO:0000313" key="7">
    <source>
        <dbReference type="EMBL" id="GCB63148.1"/>
    </source>
</evidence>
<reference evidence="7 8" key="1">
    <citation type="journal article" date="2018" name="Nat. Ecol. Evol.">
        <title>Shark genomes provide insights into elasmobranch evolution and the origin of vertebrates.</title>
        <authorList>
            <person name="Hara Y"/>
            <person name="Yamaguchi K"/>
            <person name="Onimaru K"/>
            <person name="Kadota M"/>
            <person name="Koyanagi M"/>
            <person name="Keeley SD"/>
            <person name="Tatsumi K"/>
            <person name="Tanaka K"/>
            <person name="Motone F"/>
            <person name="Kageyama Y"/>
            <person name="Nozu R"/>
            <person name="Adachi N"/>
            <person name="Nishimura O"/>
            <person name="Nakagawa R"/>
            <person name="Tanegashima C"/>
            <person name="Kiyatake I"/>
            <person name="Matsumoto R"/>
            <person name="Murakumo K"/>
            <person name="Nishida K"/>
            <person name="Terakita A"/>
            <person name="Kuratani S"/>
            <person name="Sato K"/>
            <person name="Hyodo S Kuraku.S."/>
        </authorList>
    </citation>
    <scope>NUCLEOTIDE SEQUENCE [LARGE SCALE GENOMIC DNA]</scope>
</reference>
<dbReference type="AlphaFoldDB" id="A0A401NQG6"/>
<dbReference type="OrthoDB" id="37886at2759"/>
<dbReference type="PRINTS" id="PR00199">
    <property type="entry name" value="ANNEXINIII"/>
</dbReference>
<dbReference type="PANTHER" id="PTHR10502:SF25">
    <property type="entry name" value="ANNEXIN A3"/>
    <property type="match status" value="1"/>
</dbReference>
<accession>A0A401NQG6</accession>
<dbReference type="GO" id="GO:0005634">
    <property type="term" value="C:nucleus"/>
    <property type="evidence" value="ECO:0007669"/>
    <property type="project" value="TreeGrafter"/>
</dbReference>
<dbReference type="InterPro" id="IPR001464">
    <property type="entry name" value="Annexin"/>
</dbReference>
<dbReference type="InterPro" id="IPR002390">
    <property type="entry name" value="ANX3"/>
</dbReference>
<evidence type="ECO:0000313" key="8">
    <source>
        <dbReference type="Proteomes" id="UP000288216"/>
    </source>
</evidence>
<comment type="domain">
    <text evidence="6">A pair of annexin repeats may form one binding site for calcium and phospholipid.</text>
</comment>
<dbReference type="PANTHER" id="PTHR10502">
    <property type="entry name" value="ANNEXIN"/>
    <property type="match status" value="1"/>
</dbReference>
<dbReference type="InterPro" id="IPR037104">
    <property type="entry name" value="Annexin_sf"/>
</dbReference>
<dbReference type="OMA" id="HFKYYEK"/>
<keyword evidence="2 6" id="KW-0677">Repeat</keyword>
<dbReference type="GO" id="GO:0005509">
    <property type="term" value="F:calcium ion binding"/>
    <property type="evidence" value="ECO:0007669"/>
    <property type="project" value="InterPro"/>
</dbReference>
<dbReference type="GO" id="GO:0004859">
    <property type="term" value="F:phospholipase inhibitor activity"/>
    <property type="evidence" value="ECO:0007669"/>
    <property type="project" value="InterPro"/>
</dbReference>
<dbReference type="GO" id="GO:0005737">
    <property type="term" value="C:cytoplasm"/>
    <property type="evidence" value="ECO:0007669"/>
    <property type="project" value="TreeGrafter"/>
</dbReference>
<proteinExistence type="inferred from homology"/>
<dbReference type="GO" id="GO:0005544">
    <property type="term" value="F:calcium-dependent phospholipid binding"/>
    <property type="evidence" value="ECO:0007669"/>
    <property type="project" value="UniProtKB-KW"/>
</dbReference>
<keyword evidence="3 6" id="KW-0106">Calcium</keyword>
<dbReference type="Pfam" id="PF00191">
    <property type="entry name" value="Annexin"/>
    <property type="match status" value="4"/>
</dbReference>